<gene>
    <name evidence="1" type="ORF">LCIVAC01_00080</name>
</gene>
<protein>
    <submittedName>
        <fullName evidence="1">Uncharacterized protein</fullName>
    </submittedName>
</protein>
<name>A0A481YQ78_9VIRU</name>
<organism evidence="1">
    <name type="scientific">Iridovirus LCIVAC01</name>
    <dbReference type="NCBI Taxonomy" id="2506607"/>
    <lineage>
        <taxon>Viruses</taxon>
        <taxon>Varidnaviria</taxon>
        <taxon>Bamfordvirae</taxon>
        <taxon>Nucleocytoviricota</taxon>
        <taxon>Megaviricetes</taxon>
        <taxon>Pimascovirales</taxon>
        <taxon>Pimascovirales incertae sedis</taxon>
        <taxon>Iridoviridae</taxon>
    </lineage>
</organism>
<accession>A0A481YQ78</accession>
<dbReference type="EMBL" id="MK500308">
    <property type="protein sequence ID" value="QBK85199.1"/>
    <property type="molecule type" value="Genomic_DNA"/>
</dbReference>
<sequence>MGPSTNAGVYVGVVVTNEILYEVYCRSHKDSEYDDEYTYYEEAPYNEWVEEVVKKLNKDEDEEDVWTVDITNRTDDGDCESVKVCFCIWSFGSNAVYGNDYGQAMDLTSFSQMSEIVQKNSPAIGKLLNELGISEEECSRDLQLVIQVVSN</sequence>
<proteinExistence type="predicted"/>
<reference evidence="1" key="1">
    <citation type="journal article" date="2019" name="MBio">
        <title>Virus Genomes from Deep Sea Sediments Expand the Ocean Megavirome and Support Independent Origins of Viral Gigantism.</title>
        <authorList>
            <person name="Backstrom D."/>
            <person name="Yutin N."/>
            <person name="Jorgensen S.L."/>
            <person name="Dharamshi J."/>
            <person name="Homa F."/>
            <person name="Zaremba-Niedwiedzka K."/>
            <person name="Spang A."/>
            <person name="Wolf Y.I."/>
            <person name="Koonin E.V."/>
            <person name="Ettema T.J."/>
        </authorList>
    </citation>
    <scope>NUCLEOTIDE SEQUENCE</scope>
</reference>
<evidence type="ECO:0000313" key="1">
    <source>
        <dbReference type="EMBL" id="QBK85199.1"/>
    </source>
</evidence>